<keyword evidence="12" id="KW-1185">Reference proteome</keyword>
<keyword evidence="4" id="KW-0808">Transferase</keyword>
<dbReference type="Pfam" id="PF11051">
    <property type="entry name" value="Mannosyl_trans3"/>
    <property type="match status" value="1"/>
</dbReference>
<keyword evidence="9" id="KW-0472">Membrane</keyword>
<keyword evidence="8" id="KW-0333">Golgi apparatus</keyword>
<keyword evidence="6" id="KW-0735">Signal-anchor</keyword>
<dbReference type="GO" id="GO:0000026">
    <property type="term" value="F:alpha-1,2-mannosyltransferase activity"/>
    <property type="evidence" value="ECO:0007669"/>
    <property type="project" value="TreeGrafter"/>
</dbReference>
<comment type="pathway">
    <text evidence="2">Protein modification; protein glycosylation.</text>
</comment>
<comment type="subcellular location">
    <subcellularLocation>
        <location evidence="1">Golgi apparatus membrane</location>
        <topology evidence="1">Single-pass type II membrane protein</topology>
    </subcellularLocation>
</comment>
<dbReference type="GO" id="GO:0046354">
    <property type="term" value="P:mannan biosynthetic process"/>
    <property type="evidence" value="ECO:0007669"/>
    <property type="project" value="UniProtKB-ARBA"/>
</dbReference>
<evidence type="ECO:0000256" key="6">
    <source>
        <dbReference type="ARBA" id="ARBA00022968"/>
    </source>
</evidence>
<dbReference type="PANTHER" id="PTHR31646">
    <property type="entry name" value="ALPHA-1,2-MANNOSYLTRANSFERASE MNN2"/>
    <property type="match status" value="1"/>
</dbReference>
<evidence type="ECO:0000256" key="7">
    <source>
        <dbReference type="ARBA" id="ARBA00022989"/>
    </source>
</evidence>
<proteinExistence type="inferred from homology"/>
<evidence type="ECO:0000256" key="5">
    <source>
        <dbReference type="ARBA" id="ARBA00022692"/>
    </source>
</evidence>
<feature type="compositionally biased region" description="Polar residues" evidence="10">
    <location>
        <begin position="140"/>
        <end position="156"/>
    </location>
</feature>
<feature type="region of interest" description="Disordered" evidence="10">
    <location>
        <begin position="48"/>
        <end position="163"/>
    </location>
</feature>
<keyword evidence="5" id="KW-0812">Transmembrane</keyword>
<protein>
    <recommendedName>
        <fullName evidence="13">Alpha-1,2-mannosyltransferase</fullName>
    </recommendedName>
</protein>
<dbReference type="EMBL" id="BDGI01000138">
    <property type="protein sequence ID" value="GAV29771.1"/>
    <property type="molecule type" value="Genomic_DNA"/>
</dbReference>
<accession>A0A1Q2YJX7</accession>
<name>A0A1Q2YJX7_9ASCO</name>
<dbReference type="InterPro" id="IPR029044">
    <property type="entry name" value="Nucleotide-diphossugar_trans"/>
</dbReference>
<comment type="caution">
    <text evidence="11">The sequence shown here is derived from an EMBL/GenBank/DDBJ whole genome shotgun (WGS) entry which is preliminary data.</text>
</comment>
<evidence type="ECO:0000256" key="4">
    <source>
        <dbReference type="ARBA" id="ARBA00022679"/>
    </source>
</evidence>
<gene>
    <name evidence="11" type="ORF">PMKS-003273</name>
</gene>
<evidence type="ECO:0000313" key="11">
    <source>
        <dbReference type="EMBL" id="GAV29771.1"/>
    </source>
</evidence>
<dbReference type="InterPro" id="IPR022751">
    <property type="entry name" value="Alpha_mannosyltransferase"/>
</dbReference>
<evidence type="ECO:0000313" key="12">
    <source>
        <dbReference type="Proteomes" id="UP000186136"/>
    </source>
</evidence>
<feature type="compositionally biased region" description="Basic and acidic residues" evidence="10">
    <location>
        <begin position="61"/>
        <end position="74"/>
    </location>
</feature>
<feature type="compositionally biased region" description="Polar residues" evidence="10">
    <location>
        <begin position="75"/>
        <end position="85"/>
    </location>
</feature>
<evidence type="ECO:0000256" key="2">
    <source>
        <dbReference type="ARBA" id="ARBA00004922"/>
    </source>
</evidence>
<sequence>MLLINRRIKLLLFAILGLLLLTLIVSKQSVTLSQSLENVQSIITPQTNNFAEDGDQAYNTHDGDTVNHNSDQEVKTPQSNHGSDQSSHDPSLEVKLPSEGNTAPAPAHDPKNAPAKIYSGHHGDEEEEEGKGSTEDSSNEHSGPQVIQDSSYAQTESENDFVDEEKVKEIIEEYIEEDTETKSPGEEVLDKDWTININEKLSQVTTAQFLKGSQVTKSFFTQLLHLIYGNRLSFPLEERMRMENGKTVIDNILFYTENNERLSESDCGKFMNFPDNFIEDLTIKHKIVVDNIPDIEPNFYSGSGYVIVGGGKYSWFAFLVIQTLRKLGSFLTVEVIIPSAEDYEAHFCEKILPKYDARCVKLHDVFDAKLLDDIKVTGYQYKSLALLASSFENAFLLDSDNYPVVNPDSLFISELYDEYTMITWPDYWRRTTSPKFYEVRGTKLGKRVRHLNDFMTDPKYFKVDNEDEDEEVLKNEVPMHDREGSIPEWTTESGEMLINKKIHFKALLLALYYNLDGQFGYYPLLSQGGAGEGDKETFVAASNFYNLKYYQVNKMPDRAYGFYKYGMFFDTSIIQYNPLKDYENLKKAYEGIKEKIEQDGDSFNYDYTSLFTDSFRIDNSQPMFYHVHETKMDPFALCADKGTVDLDDKKLRNLGGDFPRVDFDLEKFLWQMIERYVCVENLDFAYFSGKDKDTVCGDFITDQLKFLDESGYQLLKHYIESEPFDNLKRIN</sequence>
<dbReference type="AlphaFoldDB" id="A0A1Q2YJX7"/>
<reference evidence="11 12" key="1">
    <citation type="submission" date="2016-08" db="EMBL/GenBank/DDBJ databases">
        <title>Whole genome shotgun sequence of Pichia membranifaciens KS47-1.</title>
        <authorList>
            <person name="Konishi M."/>
            <person name="Ishida M."/>
            <person name="Arakawa T."/>
            <person name="Kato Y."/>
            <person name="Horiuchi J."/>
        </authorList>
    </citation>
    <scope>NUCLEOTIDE SEQUENCE [LARGE SCALE GENOMIC DNA]</scope>
    <source>
        <strain evidence="11 12">KS47-1</strain>
    </source>
</reference>
<evidence type="ECO:0000256" key="8">
    <source>
        <dbReference type="ARBA" id="ARBA00023034"/>
    </source>
</evidence>
<evidence type="ECO:0000256" key="3">
    <source>
        <dbReference type="ARBA" id="ARBA00009105"/>
    </source>
</evidence>
<evidence type="ECO:0008006" key="13">
    <source>
        <dbReference type="Google" id="ProtNLM"/>
    </source>
</evidence>
<dbReference type="Proteomes" id="UP000186136">
    <property type="component" value="Unassembled WGS sequence"/>
</dbReference>
<organism evidence="11 12">
    <name type="scientific">Pichia membranifaciens</name>
    <dbReference type="NCBI Taxonomy" id="4926"/>
    <lineage>
        <taxon>Eukaryota</taxon>
        <taxon>Fungi</taxon>
        <taxon>Dikarya</taxon>
        <taxon>Ascomycota</taxon>
        <taxon>Saccharomycotina</taxon>
        <taxon>Pichiomycetes</taxon>
        <taxon>Pichiales</taxon>
        <taxon>Pichiaceae</taxon>
        <taxon>Pichia</taxon>
    </lineage>
</organism>
<keyword evidence="7" id="KW-1133">Transmembrane helix</keyword>
<evidence type="ECO:0000256" key="1">
    <source>
        <dbReference type="ARBA" id="ARBA00004323"/>
    </source>
</evidence>
<dbReference type="GO" id="GO:0000139">
    <property type="term" value="C:Golgi membrane"/>
    <property type="evidence" value="ECO:0007669"/>
    <property type="project" value="UniProtKB-SubCell"/>
</dbReference>
<dbReference type="OrthoDB" id="430354at2759"/>
<evidence type="ECO:0000256" key="10">
    <source>
        <dbReference type="SAM" id="MobiDB-lite"/>
    </source>
</evidence>
<comment type="similarity">
    <text evidence="3">Belongs to the MNN1/MNT family.</text>
</comment>
<dbReference type="SUPFAM" id="SSF53448">
    <property type="entry name" value="Nucleotide-diphospho-sugar transferases"/>
    <property type="match status" value="1"/>
</dbReference>
<evidence type="ECO:0000256" key="9">
    <source>
        <dbReference type="ARBA" id="ARBA00023136"/>
    </source>
</evidence>
<dbReference type="PANTHER" id="PTHR31646:SF1">
    <property type="entry name" value="ALPHA-1,2-MANNOSYLTRANSFERASE MNN2"/>
    <property type="match status" value="1"/>
</dbReference>